<sequence>MSNLSEQRFYAAKSEPITAVTPLTQAPVEGGTLMIARVERPSGSDVYQLLLNAAGNDVLATPAVATPLLQALAEGQPAGFGTFHQVTGKIPEGTPRPMPGEQSNTSLIVGDTVVKFFRRLEPGMNPDVELLVGLSREGCEHIVPVRGWVGYEDYVLAIAQDYLTDAEDAWEVAPRADHFTEEARAIGQATRRVHEALATAFPTSSSTTIADTLNQRLDLHIRRSPAVAAFEDQARSLYAQLPKDPVPTQRIHGDLHLGQILRTNGRFVLIDFEGEPAIPLEQRRQPDSTLRDVAGLVRSLDYAGHADATPALLEGYGLASSTPVLDAFVLDKALYEVAYESNNRPDWVHIPLGAVKRILGE</sequence>
<dbReference type="SUPFAM" id="SSF56112">
    <property type="entry name" value="Protein kinase-like (PK-like)"/>
    <property type="match status" value="1"/>
</dbReference>
<organism evidence="2 3">
    <name type="scientific">Corynebacterium durum F0235</name>
    <dbReference type="NCBI Taxonomy" id="1035195"/>
    <lineage>
        <taxon>Bacteria</taxon>
        <taxon>Bacillati</taxon>
        <taxon>Actinomycetota</taxon>
        <taxon>Actinomycetes</taxon>
        <taxon>Mycobacteriales</taxon>
        <taxon>Corynebacteriaceae</taxon>
        <taxon>Corynebacterium</taxon>
    </lineage>
</organism>
<evidence type="ECO:0000259" key="1">
    <source>
        <dbReference type="Pfam" id="PF01636"/>
    </source>
</evidence>
<name>L1MDT9_9CORY</name>
<evidence type="ECO:0000313" key="2">
    <source>
        <dbReference type="EMBL" id="EKX89382.1"/>
    </source>
</evidence>
<proteinExistence type="predicted"/>
<comment type="caution">
    <text evidence="2">The sequence shown here is derived from an EMBL/GenBank/DDBJ whole genome shotgun (WGS) entry which is preliminary data.</text>
</comment>
<reference evidence="2 3" key="1">
    <citation type="submission" date="2012-05" db="EMBL/GenBank/DDBJ databases">
        <authorList>
            <person name="Weinstock G."/>
            <person name="Sodergren E."/>
            <person name="Lobos E.A."/>
            <person name="Fulton L."/>
            <person name="Fulton R."/>
            <person name="Courtney L."/>
            <person name="Fronick C."/>
            <person name="O'Laughlin M."/>
            <person name="Godfrey J."/>
            <person name="Wilson R.M."/>
            <person name="Miner T."/>
            <person name="Farmer C."/>
            <person name="Delehaunty K."/>
            <person name="Cordes M."/>
            <person name="Minx P."/>
            <person name="Tomlinson C."/>
            <person name="Chen J."/>
            <person name="Wollam A."/>
            <person name="Pepin K.H."/>
            <person name="Bhonagiri V."/>
            <person name="Zhang X."/>
            <person name="Suruliraj S."/>
            <person name="Warren W."/>
            <person name="Mitreva M."/>
            <person name="Mardis E.R."/>
            <person name="Wilson R.K."/>
        </authorList>
    </citation>
    <scope>NUCLEOTIDE SEQUENCE [LARGE SCALE GENOMIC DNA]</scope>
    <source>
        <strain evidence="2 3">F0235</strain>
    </source>
</reference>
<dbReference type="Proteomes" id="UP000010445">
    <property type="component" value="Unassembled WGS sequence"/>
</dbReference>
<dbReference type="InterPro" id="IPR011009">
    <property type="entry name" value="Kinase-like_dom_sf"/>
</dbReference>
<feature type="domain" description="Aminoglycoside phosphotransferase" evidence="1">
    <location>
        <begin position="98"/>
        <end position="273"/>
    </location>
</feature>
<dbReference type="eggNOG" id="COG3281">
    <property type="taxonomic scope" value="Bacteria"/>
</dbReference>
<dbReference type="InterPro" id="IPR002575">
    <property type="entry name" value="Aminoglycoside_PTrfase"/>
</dbReference>
<dbReference type="AlphaFoldDB" id="L1MDT9"/>
<evidence type="ECO:0000313" key="3">
    <source>
        <dbReference type="Proteomes" id="UP000010445"/>
    </source>
</evidence>
<dbReference type="RefSeq" id="WP_006064078.1">
    <property type="nucleotide sequence ID" value="NZ_KB290831.1"/>
</dbReference>
<dbReference type="OrthoDB" id="3787729at2"/>
<dbReference type="GO" id="GO:0005978">
    <property type="term" value="P:glycogen biosynthetic process"/>
    <property type="evidence" value="ECO:0007669"/>
    <property type="project" value="UniProtKB-UniPathway"/>
</dbReference>
<dbReference type="Gene3D" id="3.90.1200.10">
    <property type="match status" value="1"/>
</dbReference>
<dbReference type="HOGENOM" id="CLU_029675_0_0_11"/>
<gene>
    <name evidence="2" type="ORF">HMPREF9997_01853</name>
</gene>
<protein>
    <recommendedName>
        <fullName evidence="1">Aminoglycoside phosphotransferase domain-containing protein</fullName>
    </recommendedName>
</protein>
<dbReference type="EMBL" id="AMEM01000024">
    <property type="protein sequence ID" value="EKX89382.1"/>
    <property type="molecule type" value="Genomic_DNA"/>
</dbReference>
<accession>L1MDT9</accession>
<dbReference type="STRING" id="1035195.HMPREF9997_01853"/>
<dbReference type="UniPathway" id="UPA00164"/>
<dbReference type="Pfam" id="PF01636">
    <property type="entry name" value="APH"/>
    <property type="match status" value="1"/>
</dbReference>
<keyword evidence="3" id="KW-1185">Reference proteome</keyword>
<dbReference type="PATRIC" id="fig|1035195.3.peg.1675"/>